<gene>
    <name evidence="1" type="ORF">CSSPTR1EN2_LOCUS23610</name>
</gene>
<accession>A0ABP0V5I4</accession>
<reference evidence="1" key="1">
    <citation type="submission" date="2024-02" db="EMBL/GenBank/DDBJ databases">
        <authorList>
            <consortium name="ELIXIR-Norway"/>
            <consortium name="Elixir Norway"/>
        </authorList>
    </citation>
    <scope>NUCLEOTIDE SEQUENCE</scope>
</reference>
<protein>
    <recommendedName>
        <fullName evidence="3">LysM domain-containing protein</fullName>
    </recommendedName>
</protein>
<sequence>MGQQGSKESSEQRASSGKVVVGTTVKAVQGATAAAKDAAGNVKEVVGAVGAEEREAIRLQKHENWGRVEEGDTLWSLSEKHLGDPLLWPSLHSACRRELGSDPLLLLPGTHVTKACIARARAEQHQG</sequence>
<name>A0ABP0V5I4_9BRYO</name>
<keyword evidence="2" id="KW-1185">Reference proteome</keyword>
<evidence type="ECO:0008006" key="3">
    <source>
        <dbReference type="Google" id="ProtNLM"/>
    </source>
</evidence>
<dbReference type="Proteomes" id="UP001497512">
    <property type="component" value="Chromosome 9"/>
</dbReference>
<dbReference type="EMBL" id="OZ019901">
    <property type="protein sequence ID" value="CAK9237252.1"/>
    <property type="molecule type" value="Genomic_DNA"/>
</dbReference>
<organism evidence="1 2">
    <name type="scientific">Sphagnum troendelagicum</name>
    <dbReference type="NCBI Taxonomy" id="128251"/>
    <lineage>
        <taxon>Eukaryota</taxon>
        <taxon>Viridiplantae</taxon>
        <taxon>Streptophyta</taxon>
        <taxon>Embryophyta</taxon>
        <taxon>Bryophyta</taxon>
        <taxon>Sphagnophytina</taxon>
        <taxon>Sphagnopsida</taxon>
        <taxon>Sphagnales</taxon>
        <taxon>Sphagnaceae</taxon>
        <taxon>Sphagnum</taxon>
    </lineage>
</organism>
<proteinExistence type="predicted"/>
<evidence type="ECO:0000313" key="1">
    <source>
        <dbReference type="EMBL" id="CAK9237252.1"/>
    </source>
</evidence>
<evidence type="ECO:0000313" key="2">
    <source>
        <dbReference type="Proteomes" id="UP001497512"/>
    </source>
</evidence>